<sequence length="219" mass="24157">MVRHPAGFTVGHIIMEYVDAPDCQESDVKLIAKAIERLIHVPAPISAAPGPVGGGQAIHTFFYEWESCITYQTLEELEEHVNGILQCKGDDRHVNFRAEAHKGLVLCPCDVHPGNFKKVGDQVVALDFRATCFMPPAFLSFAMEKPVNDFAFQVARLVNYAPSADVAPMFAASYFLVPRGTNKIGKPKSFSFDRGQLHDWTGLPQSIVKRAVHTHLAAL</sequence>
<dbReference type="EMBL" id="ML208362">
    <property type="protein sequence ID" value="TFK68005.1"/>
    <property type="molecule type" value="Genomic_DNA"/>
</dbReference>
<organism evidence="1 2">
    <name type="scientific">Pluteus cervinus</name>
    <dbReference type="NCBI Taxonomy" id="181527"/>
    <lineage>
        <taxon>Eukaryota</taxon>
        <taxon>Fungi</taxon>
        <taxon>Dikarya</taxon>
        <taxon>Basidiomycota</taxon>
        <taxon>Agaricomycotina</taxon>
        <taxon>Agaricomycetes</taxon>
        <taxon>Agaricomycetidae</taxon>
        <taxon>Agaricales</taxon>
        <taxon>Pluteineae</taxon>
        <taxon>Pluteaceae</taxon>
        <taxon>Pluteus</taxon>
    </lineage>
</organism>
<reference evidence="1 2" key="1">
    <citation type="journal article" date="2019" name="Nat. Ecol. Evol.">
        <title>Megaphylogeny resolves global patterns of mushroom evolution.</title>
        <authorList>
            <person name="Varga T."/>
            <person name="Krizsan K."/>
            <person name="Foldi C."/>
            <person name="Dima B."/>
            <person name="Sanchez-Garcia M."/>
            <person name="Sanchez-Ramirez S."/>
            <person name="Szollosi G.J."/>
            <person name="Szarkandi J.G."/>
            <person name="Papp V."/>
            <person name="Albert L."/>
            <person name="Andreopoulos W."/>
            <person name="Angelini C."/>
            <person name="Antonin V."/>
            <person name="Barry K.W."/>
            <person name="Bougher N.L."/>
            <person name="Buchanan P."/>
            <person name="Buyck B."/>
            <person name="Bense V."/>
            <person name="Catcheside P."/>
            <person name="Chovatia M."/>
            <person name="Cooper J."/>
            <person name="Damon W."/>
            <person name="Desjardin D."/>
            <person name="Finy P."/>
            <person name="Geml J."/>
            <person name="Haridas S."/>
            <person name="Hughes K."/>
            <person name="Justo A."/>
            <person name="Karasinski D."/>
            <person name="Kautmanova I."/>
            <person name="Kiss B."/>
            <person name="Kocsube S."/>
            <person name="Kotiranta H."/>
            <person name="LaButti K.M."/>
            <person name="Lechner B.E."/>
            <person name="Liimatainen K."/>
            <person name="Lipzen A."/>
            <person name="Lukacs Z."/>
            <person name="Mihaltcheva S."/>
            <person name="Morgado L.N."/>
            <person name="Niskanen T."/>
            <person name="Noordeloos M.E."/>
            <person name="Ohm R.A."/>
            <person name="Ortiz-Santana B."/>
            <person name="Ovrebo C."/>
            <person name="Racz N."/>
            <person name="Riley R."/>
            <person name="Savchenko A."/>
            <person name="Shiryaev A."/>
            <person name="Soop K."/>
            <person name="Spirin V."/>
            <person name="Szebenyi C."/>
            <person name="Tomsovsky M."/>
            <person name="Tulloss R.E."/>
            <person name="Uehling J."/>
            <person name="Grigoriev I.V."/>
            <person name="Vagvolgyi C."/>
            <person name="Papp T."/>
            <person name="Martin F.M."/>
            <person name="Miettinen O."/>
            <person name="Hibbett D.S."/>
            <person name="Nagy L.G."/>
        </authorList>
    </citation>
    <scope>NUCLEOTIDE SEQUENCE [LARGE SCALE GENOMIC DNA]</scope>
    <source>
        <strain evidence="1 2">NL-1719</strain>
    </source>
</reference>
<evidence type="ECO:0000313" key="2">
    <source>
        <dbReference type="Proteomes" id="UP000308600"/>
    </source>
</evidence>
<dbReference type="Proteomes" id="UP000308600">
    <property type="component" value="Unassembled WGS sequence"/>
</dbReference>
<protein>
    <submittedName>
        <fullName evidence="1">Uncharacterized protein</fullName>
    </submittedName>
</protein>
<keyword evidence="2" id="KW-1185">Reference proteome</keyword>
<gene>
    <name evidence="1" type="ORF">BDN72DRAFT_821843</name>
</gene>
<evidence type="ECO:0000313" key="1">
    <source>
        <dbReference type="EMBL" id="TFK68005.1"/>
    </source>
</evidence>
<accession>A0ACD3AQC9</accession>
<proteinExistence type="predicted"/>
<name>A0ACD3AQC9_9AGAR</name>